<dbReference type="SUPFAM" id="SSF54637">
    <property type="entry name" value="Thioesterase/thiol ester dehydrase-isomerase"/>
    <property type="match status" value="1"/>
</dbReference>
<feature type="domain" description="Thioesterase" evidence="3">
    <location>
        <begin position="71"/>
        <end position="150"/>
    </location>
</feature>
<sequence length="175" mass="18765">MPAPQLQSIDGAKKAIQDILEAMSSPESPGFSRYALDPSVSLTHLSRSEDQKSAKVVLKMRINEGMANQLGNLHGGAGATIVDCATSMVLYLHTSGISGDPWSYLGVSQSIQMLYFAPTPVGAWVDIEVNSLTVGKSVAAIQCDIWLKDAEDGKRLRRTTSGTHTKIDNSSQAKM</sequence>
<keyword evidence="2" id="KW-0378">Hydrolase</keyword>
<dbReference type="PANTHER" id="PTHR21660">
    <property type="entry name" value="THIOESTERASE SUPERFAMILY MEMBER-RELATED"/>
    <property type="match status" value="1"/>
</dbReference>
<dbReference type="AlphaFoldDB" id="A0A0P1BSN5"/>
<evidence type="ECO:0000313" key="4">
    <source>
        <dbReference type="EMBL" id="CEH19390.1"/>
    </source>
</evidence>
<dbReference type="Proteomes" id="UP000054845">
    <property type="component" value="Unassembled WGS sequence"/>
</dbReference>
<dbReference type="InterPro" id="IPR029069">
    <property type="entry name" value="HotDog_dom_sf"/>
</dbReference>
<evidence type="ECO:0000256" key="2">
    <source>
        <dbReference type="ARBA" id="ARBA00022801"/>
    </source>
</evidence>
<dbReference type="OrthoDB" id="2831072at2759"/>
<comment type="similarity">
    <text evidence="1">Belongs to the thioesterase PaaI family.</text>
</comment>
<dbReference type="GO" id="GO:0047617">
    <property type="term" value="F:fatty acyl-CoA hydrolase activity"/>
    <property type="evidence" value="ECO:0007669"/>
    <property type="project" value="InterPro"/>
</dbReference>
<dbReference type="InterPro" id="IPR039298">
    <property type="entry name" value="ACOT13"/>
</dbReference>
<dbReference type="Gene3D" id="3.10.129.10">
    <property type="entry name" value="Hotdog Thioesterase"/>
    <property type="match status" value="1"/>
</dbReference>
<dbReference type="STRING" id="401625.A0A0P1BSN5"/>
<dbReference type="PANTHER" id="PTHR21660:SF1">
    <property type="entry name" value="ACYL-COENZYME A THIOESTERASE 13"/>
    <property type="match status" value="1"/>
</dbReference>
<dbReference type="EMBL" id="CCYA01000389">
    <property type="protein sequence ID" value="CEH19390.1"/>
    <property type="molecule type" value="Genomic_DNA"/>
</dbReference>
<evidence type="ECO:0000313" key="5">
    <source>
        <dbReference type="Proteomes" id="UP000054845"/>
    </source>
</evidence>
<dbReference type="Pfam" id="PF03061">
    <property type="entry name" value="4HBT"/>
    <property type="match status" value="1"/>
</dbReference>
<dbReference type="CDD" id="cd03443">
    <property type="entry name" value="PaaI_thioesterase"/>
    <property type="match status" value="1"/>
</dbReference>
<proteinExistence type="inferred from homology"/>
<organism evidence="4 5">
    <name type="scientific">Ceraceosorus bombacis</name>
    <dbReference type="NCBI Taxonomy" id="401625"/>
    <lineage>
        <taxon>Eukaryota</taxon>
        <taxon>Fungi</taxon>
        <taxon>Dikarya</taxon>
        <taxon>Basidiomycota</taxon>
        <taxon>Ustilaginomycotina</taxon>
        <taxon>Exobasidiomycetes</taxon>
        <taxon>Ceraceosorales</taxon>
        <taxon>Ceraceosoraceae</taxon>
        <taxon>Ceraceosorus</taxon>
    </lineage>
</organism>
<protein>
    <submittedName>
        <fullName evidence="4">HGG motif-containing thioesterase</fullName>
    </submittedName>
</protein>
<dbReference type="InterPro" id="IPR006683">
    <property type="entry name" value="Thioestr_dom"/>
</dbReference>
<evidence type="ECO:0000259" key="3">
    <source>
        <dbReference type="Pfam" id="PF03061"/>
    </source>
</evidence>
<name>A0A0P1BSN5_9BASI</name>
<accession>A0A0P1BSN5</accession>
<evidence type="ECO:0000256" key="1">
    <source>
        <dbReference type="ARBA" id="ARBA00008324"/>
    </source>
</evidence>
<keyword evidence="5" id="KW-1185">Reference proteome</keyword>
<reference evidence="4 5" key="1">
    <citation type="submission" date="2014-09" db="EMBL/GenBank/DDBJ databases">
        <authorList>
            <person name="Magalhaes I.L.F."/>
            <person name="Oliveira U."/>
            <person name="Santos F.R."/>
            <person name="Vidigal T.H.D.A."/>
            <person name="Brescovit A.D."/>
            <person name="Santos A.J."/>
        </authorList>
    </citation>
    <scope>NUCLEOTIDE SEQUENCE [LARGE SCALE GENOMIC DNA]</scope>
</reference>